<protein>
    <submittedName>
        <fullName evidence="1">Uncharacterized protein</fullName>
    </submittedName>
</protein>
<dbReference type="AlphaFoldDB" id="A0A9J5X8B5"/>
<evidence type="ECO:0000313" key="1">
    <source>
        <dbReference type="EMBL" id="KAG5583943.1"/>
    </source>
</evidence>
<organism evidence="1 2">
    <name type="scientific">Solanum commersonii</name>
    <name type="common">Commerson's wild potato</name>
    <name type="synonym">Commerson's nightshade</name>
    <dbReference type="NCBI Taxonomy" id="4109"/>
    <lineage>
        <taxon>Eukaryota</taxon>
        <taxon>Viridiplantae</taxon>
        <taxon>Streptophyta</taxon>
        <taxon>Embryophyta</taxon>
        <taxon>Tracheophyta</taxon>
        <taxon>Spermatophyta</taxon>
        <taxon>Magnoliopsida</taxon>
        <taxon>eudicotyledons</taxon>
        <taxon>Gunneridae</taxon>
        <taxon>Pentapetalae</taxon>
        <taxon>asterids</taxon>
        <taxon>lamiids</taxon>
        <taxon>Solanales</taxon>
        <taxon>Solanaceae</taxon>
        <taxon>Solanoideae</taxon>
        <taxon>Solaneae</taxon>
        <taxon>Solanum</taxon>
    </lineage>
</organism>
<evidence type="ECO:0000313" key="2">
    <source>
        <dbReference type="Proteomes" id="UP000824120"/>
    </source>
</evidence>
<sequence>MFMNYHYYAHLLFSVCKREYELKYVVLSLTNVSDKKNENKEVAVNDFLPSDKAFEAVQHSQDLYADYIVESLRR</sequence>
<dbReference type="OrthoDB" id="1745487at2759"/>
<reference evidence="1 2" key="1">
    <citation type="submission" date="2020-09" db="EMBL/GenBank/DDBJ databases">
        <title>De no assembly of potato wild relative species, Solanum commersonii.</title>
        <authorList>
            <person name="Cho K."/>
        </authorList>
    </citation>
    <scope>NUCLEOTIDE SEQUENCE [LARGE SCALE GENOMIC DNA]</scope>
    <source>
        <strain evidence="1">LZ3.2</strain>
        <tissue evidence="1">Leaf</tissue>
    </source>
</reference>
<dbReference type="Proteomes" id="UP000824120">
    <property type="component" value="Chromosome 9"/>
</dbReference>
<comment type="caution">
    <text evidence="1">The sequence shown here is derived from an EMBL/GenBank/DDBJ whole genome shotgun (WGS) entry which is preliminary data.</text>
</comment>
<name>A0A9J5X8B5_SOLCO</name>
<keyword evidence="2" id="KW-1185">Reference proteome</keyword>
<dbReference type="EMBL" id="JACXVP010000009">
    <property type="protein sequence ID" value="KAG5583943.1"/>
    <property type="molecule type" value="Genomic_DNA"/>
</dbReference>
<gene>
    <name evidence="1" type="ORF">H5410_044377</name>
</gene>
<accession>A0A9J5X8B5</accession>
<proteinExistence type="predicted"/>